<reference evidence="3 4" key="1">
    <citation type="submission" date="2020-08" db="EMBL/GenBank/DDBJ databases">
        <title>Genomic Encyclopedia of Type Strains, Phase IV (KMG-IV): sequencing the most valuable type-strain genomes for metagenomic binning, comparative biology and taxonomic classification.</title>
        <authorList>
            <person name="Goeker M."/>
        </authorList>
    </citation>
    <scope>NUCLEOTIDE SEQUENCE [LARGE SCALE GENOMIC DNA]</scope>
    <source>
        <strain evidence="3 4">DSM 7465</strain>
    </source>
</reference>
<comment type="caution">
    <text evidence="3">The sequence shown here is derived from an EMBL/GenBank/DDBJ whole genome shotgun (WGS) entry which is preliminary data.</text>
</comment>
<proteinExistence type="predicted"/>
<evidence type="ECO:0000313" key="4">
    <source>
        <dbReference type="Proteomes" id="UP000575068"/>
    </source>
</evidence>
<dbReference type="Proteomes" id="UP000575068">
    <property type="component" value="Unassembled WGS sequence"/>
</dbReference>
<evidence type="ECO:0000313" key="3">
    <source>
        <dbReference type="EMBL" id="MBB4640974.1"/>
    </source>
</evidence>
<keyword evidence="1" id="KW-0328">Glycosyltransferase</keyword>
<dbReference type="PANTHER" id="PTHR34136:SF1">
    <property type="entry name" value="UDP-N-ACETYL-D-MANNOSAMINURONIC ACID TRANSFERASE"/>
    <property type="match status" value="1"/>
</dbReference>
<dbReference type="PANTHER" id="PTHR34136">
    <property type="match status" value="1"/>
</dbReference>
<dbReference type="EMBL" id="JACHOV010000004">
    <property type="protein sequence ID" value="MBB4640974.1"/>
    <property type="molecule type" value="Genomic_DNA"/>
</dbReference>
<name>A0A840HU14_9SPHN</name>
<keyword evidence="2" id="KW-0808">Transferase</keyword>
<dbReference type="Pfam" id="PF03808">
    <property type="entry name" value="Glyco_tran_WecG"/>
    <property type="match status" value="1"/>
</dbReference>
<evidence type="ECO:0000256" key="1">
    <source>
        <dbReference type="ARBA" id="ARBA00022676"/>
    </source>
</evidence>
<dbReference type="InterPro" id="IPR004629">
    <property type="entry name" value="WecG_TagA_CpsF"/>
</dbReference>
<sequence>MDFSPLGKAQVLKMIAERPVDAPFAYVVTPNVDHIVRIQRLRSDLWPMYRSAWLNLCDSRILSLLASRTGRSLLPIPGSDLTADLLEEFICPDDRIAVVGGDPVMIATVRETYGLRNLMHHNPPMGFASDPAALENATQFVIEARARYTFLAVGSPQQEILAYQIACSGQATGIALCVGASLQFLSGDQRRAPRWLQQLALEWLFRLLSNPQRLWRRYLVDGPLILPIYNAWREKRDQRREPRHLCPYHARYRR</sequence>
<dbReference type="CDD" id="cd06533">
    <property type="entry name" value="Glyco_transf_WecG_TagA"/>
    <property type="match status" value="1"/>
</dbReference>
<keyword evidence="4" id="KW-1185">Reference proteome</keyword>
<evidence type="ECO:0000256" key="2">
    <source>
        <dbReference type="ARBA" id="ARBA00022679"/>
    </source>
</evidence>
<accession>A0A840HU14</accession>
<dbReference type="RefSeq" id="WP_184474800.1">
    <property type="nucleotide sequence ID" value="NZ_JACHOV010000004.1"/>
</dbReference>
<protein>
    <submittedName>
        <fullName evidence="3">Exopolysaccharide biosynthesis WecB/TagA/CpsF family protein</fullName>
    </submittedName>
</protein>
<dbReference type="NCBIfam" id="TIGR00696">
    <property type="entry name" value="wecG_tagA_cpsF"/>
    <property type="match status" value="1"/>
</dbReference>
<dbReference type="AlphaFoldDB" id="A0A840HU14"/>
<gene>
    <name evidence="3" type="ORF">HNQ99_001278</name>
</gene>
<dbReference type="GO" id="GO:0016758">
    <property type="term" value="F:hexosyltransferase activity"/>
    <property type="evidence" value="ECO:0007669"/>
    <property type="project" value="TreeGrafter"/>
</dbReference>
<organism evidence="3 4">
    <name type="scientific">Rhizorhapis suberifaciens</name>
    <name type="common">corky root of lettuce</name>
    <dbReference type="NCBI Taxonomy" id="13656"/>
    <lineage>
        <taxon>Bacteria</taxon>
        <taxon>Pseudomonadati</taxon>
        <taxon>Pseudomonadota</taxon>
        <taxon>Alphaproteobacteria</taxon>
        <taxon>Sphingomonadales</taxon>
        <taxon>Sphingomonadaceae</taxon>
        <taxon>Rhizorhapis</taxon>
    </lineage>
</organism>